<proteinExistence type="inferred from homology"/>
<evidence type="ECO:0000256" key="5">
    <source>
        <dbReference type="HAMAP-Rule" id="MF_00014"/>
    </source>
</evidence>
<dbReference type="InterPro" id="IPR002676">
    <property type="entry name" value="RimM_N"/>
</dbReference>
<dbReference type="KEGG" id="cut:CUTER_06900"/>
<evidence type="ECO:0000256" key="4">
    <source>
        <dbReference type="ARBA" id="ARBA00023186"/>
    </source>
</evidence>
<dbReference type="STRING" id="1072256.CUTER_06900"/>
<sequence>MELQIGRVIKSHGIRGEVSVDITTDDPATRFAVGEVLTGRHGNRELHLTIASVRPHQGRLLISFEEIPDRTAADTLRGLKFFAAPLDDADDDGFYDHELEGLTLIEGGRRIGTVTGVIHPAGRTILEARLDDSLGAKDVMIPFVYEIVPDVDLDAGTATITPPPGLLDL</sequence>
<reference evidence="8 9" key="1">
    <citation type="journal article" date="2015" name="Genome Announc.">
        <title>Virulence Factor Genes Detected in the Complete Genome Sequence of Corynebacterium uterequi DSM 45634, Isolated from the Uterus of a Maiden Mare.</title>
        <authorList>
            <person name="Ruckert C."/>
            <person name="Kriete M."/>
            <person name="Jaenicke S."/>
            <person name="Winkler A."/>
            <person name="Tauch A."/>
        </authorList>
    </citation>
    <scope>NUCLEOTIDE SEQUENCE [LARGE SCALE GENOMIC DNA]</scope>
    <source>
        <strain evidence="8 9">DSM 45634</strain>
    </source>
</reference>
<dbReference type="GO" id="GO:0042274">
    <property type="term" value="P:ribosomal small subunit biogenesis"/>
    <property type="evidence" value="ECO:0007669"/>
    <property type="project" value="UniProtKB-UniRule"/>
</dbReference>
<comment type="domain">
    <text evidence="5">The PRC barrel domain binds ribosomal protein uS19.</text>
</comment>
<dbReference type="GO" id="GO:0005737">
    <property type="term" value="C:cytoplasm"/>
    <property type="evidence" value="ECO:0007669"/>
    <property type="project" value="UniProtKB-SubCell"/>
</dbReference>
<evidence type="ECO:0000256" key="1">
    <source>
        <dbReference type="ARBA" id="ARBA00022490"/>
    </source>
</evidence>
<keyword evidence="4 5" id="KW-0143">Chaperone</keyword>
<comment type="subunit">
    <text evidence="5">Binds ribosomal protein uS19.</text>
</comment>
<dbReference type="GO" id="GO:0005840">
    <property type="term" value="C:ribosome"/>
    <property type="evidence" value="ECO:0007669"/>
    <property type="project" value="InterPro"/>
</dbReference>
<evidence type="ECO:0000256" key="3">
    <source>
        <dbReference type="ARBA" id="ARBA00022552"/>
    </source>
</evidence>
<dbReference type="OrthoDB" id="5381335at2"/>
<evidence type="ECO:0000259" key="6">
    <source>
        <dbReference type="Pfam" id="PF01782"/>
    </source>
</evidence>
<dbReference type="AlphaFoldDB" id="A0A0G3HDI1"/>
<dbReference type="EMBL" id="CP011546">
    <property type="protein sequence ID" value="AKK11369.1"/>
    <property type="molecule type" value="Genomic_DNA"/>
</dbReference>
<comment type="similarity">
    <text evidence="5">Belongs to the RimM family.</text>
</comment>
<comment type="function">
    <text evidence="5">An accessory protein needed during the final step in the assembly of 30S ribosomal subunit, possibly for assembly of the head region. Essential for efficient processing of 16S rRNA. May be needed both before and after RbfA during the maturation of 16S rRNA. It has affinity for free ribosomal 30S subunits but not for 70S ribosomes.</text>
</comment>
<evidence type="ECO:0000313" key="8">
    <source>
        <dbReference type="EMBL" id="AKK11369.1"/>
    </source>
</evidence>
<dbReference type="HAMAP" id="MF_00014">
    <property type="entry name" value="Ribosome_mat_RimM"/>
    <property type="match status" value="1"/>
</dbReference>
<keyword evidence="9" id="KW-1185">Reference proteome</keyword>
<reference evidence="9" key="2">
    <citation type="submission" date="2015-05" db="EMBL/GenBank/DDBJ databases">
        <title>Complete genome sequence of Corynebacterium uterequi DSM 45634, isolated from the uterus of a maiden mare.</title>
        <authorList>
            <person name="Ruckert C."/>
            <person name="Albersmeier A."/>
            <person name="Winkler A."/>
            <person name="Tauch A."/>
        </authorList>
    </citation>
    <scope>NUCLEOTIDE SEQUENCE [LARGE SCALE GENOMIC DNA]</scope>
    <source>
        <strain evidence="9">DSM 45634</strain>
    </source>
</reference>
<dbReference type="NCBIfam" id="TIGR02273">
    <property type="entry name" value="16S_RimM"/>
    <property type="match status" value="1"/>
</dbReference>
<dbReference type="SUPFAM" id="SSF50447">
    <property type="entry name" value="Translation proteins"/>
    <property type="match status" value="1"/>
</dbReference>
<feature type="domain" description="Ribosome maturation factor RimM PRC barrel" evidence="7">
    <location>
        <begin position="97"/>
        <end position="166"/>
    </location>
</feature>
<dbReference type="PANTHER" id="PTHR33692:SF1">
    <property type="entry name" value="RIBOSOME MATURATION FACTOR RIMM"/>
    <property type="match status" value="1"/>
</dbReference>
<dbReference type="GO" id="GO:0043022">
    <property type="term" value="F:ribosome binding"/>
    <property type="evidence" value="ECO:0007669"/>
    <property type="project" value="InterPro"/>
</dbReference>
<comment type="subcellular location">
    <subcellularLocation>
        <location evidence="5">Cytoplasm</location>
    </subcellularLocation>
</comment>
<dbReference type="Pfam" id="PF24986">
    <property type="entry name" value="PRC_RimM"/>
    <property type="match status" value="1"/>
</dbReference>
<evidence type="ECO:0000256" key="2">
    <source>
        <dbReference type="ARBA" id="ARBA00022517"/>
    </source>
</evidence>
<dbReference type="InterPro" id="IPR011033">
    <property type="entry name" value="PRC_barrel-like_sf"/>
</dbReference>
<dbReference type="PATRIC" id="fig|1072256.5.peg.1364"/>
<dbReference type="InterPro" id="IPR036976">
    <property type="entry name" value="RimM_N_sf"/>
</dbReference>
<evidence type="ECO:0000313" key="9">
    <source>
        <dbReference type="Proteomes" id="UP000035548"/>
    </source>
</evidence>
<dbReference type="Gene3D" id="2.40.30.60">
    <property type="entry name" value="RimM"/>
    <property type="match status" value="1"/>
</dbReference>
<protein>
    <recommendedName>
        <fullName evidence="5">Ribosome maturation factor RimM</fullName>
    </recommendedName>
</protein>
<dbReference type="Gene3D" id="2.30.30.240">
    <property type="entry name" value="PRC-barrel domain"/>
    <property type="match status" value="1"/>
</dbReference>
<dbReference type="PANTHER" id="PTHR33692">
    <property type="entry name" value="RIBOSOME MATURATION FACTOR RIMM"/>
    <property type="match status" value="1"/>
</dbReference>
<dbReference type="RefSeq" id="WP_047259799.1">
    <property type="nucleotide sequence ID" value="NZ_CP011546.1"/>
</dbReference>
<dbReference type="SUPFAM" id="SSF50346">
    <property type="entry name" value="PRC-barrel domain"/>
    <property type="match status" value="1"/>
</dbReference>
<dbReference type="Proteomes" id="UP000035548">
    <property type="component" value="Chromosome"/>
</dbReference>
<dbReference type="InterPro" id="IPR011961">
    <property type="entry name" value="RimM"/>
</dbReference>
<name>A0A0G3HDI1_9CORY</name>
<accession>A0A0G3HDI1</accession>
<organism evidence="8 9">
    <name type="scientific">Corynebacterium uterequi</name>
    <dbReference type="NCBI Taxonomy" id="1072256"/>
    <lineage>
        <taxon>Bacteria</taxon>
        <taxon>Bacillati</taxon>
        <taxon>Actinomycetota</taxon>
        <taxon>Actinomycetes</taxon>
        <taxon>Mycobacteriales</taxon>
        <taxon>Corynebacteriaceae</taxon>
        <taxon>Corynebacterium</taxon>
    </lineage>
</organism>
<dbReference type="InterPro" id="IPR009000">
    <property type="entry name" value="Transl_B-barrel_sf"/>
</dbReference>
<dbReference type="GO" id="GO:0006364">
    <property type="term" value="P:rRNA processing"/>
    <property type="evidence" value="ECO:0007669"/>
    <property type="project" value="UniProtKB-UniRule"/>
</dbReference>
<feature type="domain" description="RimM N-terminal" evidence="6">
    <location>
        <begin position="4"/>
        <end position="83"/>
    </location>
</feature>
<evidence type="ECO:0000259" key="7">
    <source>
        <dbReference type="Pfam" id="PF24986"/>
    </source>
</evidence>
<keyword evidence="2 5" id="KW-0690">Ribosome biogenesis</keyword>
<keyword evidence="1 5" id="KW-0963">Cytoplasm</keyword>
<dbReference type="Pfam" id="PF01782">
    <property type="entry name" value="RimM"/>
    <property type="match status" value="1"/>
</dbReference>
<gene>
    <name evidence="5 8" type="primary">rimM</name>
    <name evidence="8" type="ORF">CUTER_06900</name>
</gene>
<keyword evidence="3 5" id="KW-0698">rRNA processing</keyword>
<dbReference type="InterPro" id="IPR056792">
    <property type="entry name" value="PRC_RimM"/>
</dbReference>